<evidence type="ECO:0008006" key="3">
    <source>
        <dbReference type="Google" id="ProtNLM"/>
    </source>
</evidence>
<dbReference type="PANTHER" id="PTHR32133">
    <property type="entry name" value="OS07G0120400 PROTEIN"/>
    <property type="match status" value="1"/>
</dbReference>
<gene>
    <name evidence="1" type="ORF">GQ55_2G265000</name>
</gene>
<dbReference type="Gramene" id="PUZ70810">
    <property type="protein sequence ID" value="PUZ70810"/>
    <property type="gene ID" value="GQ55_2G265000"/>
</dbReference>
<dbReference type="InterPro" id="IPR015915">
    <property type="entry name" value="Kelch-typ_b-propeller"/>
</dbReference>
<evidence type="ECO:0000313" key="2">
    <source>
        <dbReference type="Proteomes" id="UP000244336"/>
    </source>
</evidence>
<organism evidence="1 2">
    <name type="scientific">Panicum hallii var. hallii</name>
    <dbReference type="NCBI Taxonomy" id="1504633"/>
    <lineage>
        <taxon>Eukaryota</taxon>
        <taxon>Viridiplantae</taxon>
        <taxon>Streptophyta</taxon>
        <taxon>Embryophyta</taxon>
        <taxon>Tracheophyta</taxon>
        <taxon>Spermatophyta</taxon>
        <taxon>Magnoliopsida</taxon>
        <taxon>Liliopsida</taxon>
        <taxon>Poales</taxon>
        <taxon>Poaceae</taxon>
        <taxon>PACMAD clade</taxon>
        <taxon>Panicoideae</taxon>
        <taxon>Panicodae</taxon>
        <taxon>Paniceae</taxon>
        <taxon>Panicinae</taxon>
        <taxon>Panicum</taxon>
        <taxon>Panicum sect. Panicum</taxon>
    </lineage>
</organism>
<dbReference type="OrthoDB" id="690324at2759"/>
<proteinExistence type="predicted"/>
<dbReference type="SUPFAM" id="SSF81383">
    <property type="entry name" value="F-box domain"/>
    <property type="match status" value="1"/>
</dbReference>
<dbReference type="SUPFAM" id="SSF117281">
    <property type="entry name" value="Kelch motif"/>
    <property type="match status" value="1"/>
</dbReference>
<evidence type="ECO:0000313" key="1">
    <source>
        <dbReference type="EMBL" id="PUZ70810.1"/>
    </source>
</evidence>
<sequence length="305" mass="33460">MPSATSSIAFPPDEPACLFRASLVCRTWHLLLSEPSFLRRYREHHRTSPVLGFLYNKRFVPTTAAEQPFSHLIGAVLCAGAANGCDHTDCRRDPFFVVFGGTADEEVMEDASVTSVSVYSSETGMWSVPAWIHLGPISRSHEVMGPGLLIGNTLHFLLEDGRRILKYELDGHDLSVMNTPPLRVGNMALVMAEDGRLGVAGVEGYNIHLWSWRGAAEWVQGRAIELDMMLSMDIGDPSTKLLVAGFSEGANTIFISANAGIFAVELKSDRIRKICGSGDFDAIIPYASFYSPGTSIKLIYMFPQL</sequence>
<reference evidence="1 2" key="1">
    <citation type="submission" date="2018-04" db="EMBL/GenBank/DDBJ databases">
        <title>WGS assembly of Panicum hallii var. hallii HAL2.</title>
        <authorList>
            <person name="Lovell J."/>
            <person name="Jenkins J."/>
            <person name="Lowry D."/>
            <person name="Mamidi S."/>
            <person name="Sreedasyam A."/>
            <person name="Weng X."/>
            <person name="Barry K."/>
            <person name="Bonette J."/>
            <person name="Campitelli B."/>
            <person name="Daum C."/>
            <person name="Gordon S."/>
            <person name="Gould B."/>
            <person name="Lipzen A."/>
            <person name="MacQueen A."/>
            <person name="Palacio-Mejia J."/>
            <person name="Plott C."/>
            <person name="Shakirov E."/>
            <person name="Shu S."/>
            <person name="Yoshinaga Y."/>
            <person name="Zane M."/>
            <person name="Rokhsar D."/>
            <person name="Grimwood J."/>
            <person name="Schmutz J."/>
            <person name="Juenger T."/>
        </authorList>
    </citation>
    <scope>NUCLEOTIDE SEQUENCE [LARGE SCALE GENOMIC DNA]</scope>
    <source>
        <strain evidence="2">cv. HAL2</strain>
    </source>
</reference>
<dbReference type="PANTHER" id="PTHR32133:SF408">
    <property type="entry name" value="OS07G0120400 PROTEIN"/>
    <property type="match status" value="1"/>
</dbReference>
<dbReference type="InterPro" id="IPR036047">
    <property type="entry name" value="F-box-like_dom_sf"/>
</dbReference>
<accession>A0A2T7ESJ8</accession>
<dbReference type="EMBL" id="CM009750">
    <property type="protein sequence ID" value="PUZ70810.1"/>
    <property type="molecule type" value="Genomic_DNA"/>
</dbReference>
<keyword evidence="2" id="KW-1185">Reference proteome</keyword>
<dbReference type="AlphaFoldDB" id="A0A2T7ESJ8"/>
<protein>
    <recommendedName>
        <fullName evidence="3">F-box domain-containing protein</fullName>
    </recommendedName>
</protein>
<dbReference type="Proteomes" id="UP000244336">
    <property type="component" value="Chromosome 2"/>
</dbReference>
<name>A0A2T7ESJ8_9POAL</name>